<dbReference type="Gene3D" id="2.70.50.30">
    <property type="entry name" value="Coagulation Factor XIII, subunit A, domain 1"/>
    <property type="match status" value="1"/>
</dbReference>
<dbReference type="SUPFAM" id="SSF81296">
    <property type="entry name" value="E set domains"/>
    <property type="match status" value="1"/>
</dbReference>
<evidence type="ECO:0000313" key="5">
    <source>
        <dbReference type="Proteomes" id="UP001497600"/>
    </source>
</evidence>
<dbReference type="Pfam" id="PF02115">
    <property type="entry name" value="Rho_GDI"/>
    <property type="match status" value="1"/>
</dbReference>
<keyword evidence="5" id="KW-1185">Reference proteome</keyword>
<dbReference type="InterPro" id="IPR024792">
    <property type="entry name" value="RhoGDI_dom_sf"/>
</dbReference>
<evidence type="ECO:0000256" key="3">
    <source>
        <dbReference type="ARBA" id="ARBA00022490"/>
    </source>
</evidence>
<dbReference type="InterPro" id="IPR014756">
    <property type="entry name" value="Ig_E-set"/>
</dbReference>
<keyword evidence="3" id="KW-0963">Cytoplasm</keyword>
<dbReference type="PANTHER" id="PTHR10980:SF3">
    <property type="entry name" value="LD16419P"/>
    <property type="match status" value="1"/>
</dbReference>
<organism evidence="4 5">
    <name type="scientific">[Candida] anglica</name>
    <dbReference type="NCBI Taxonomy" id="148631"/>
    <lineage>
        <taxon>Eukaryota</taxon>
        <taxon>Fungi</taxon>
        <taxon>Dikarya</taxon>
        <taxon>Ascomycota</taxon>
        <taxon>Saccharomycotina</taxon>
        <taxon>Pichiomycetes</taxon>
        <taxon>Debaryomycetaceae</taxon>
        <taxon>Kurtzmaniella</taxon>
    </lineage>
</organism>
<evidence type="ECO:0000256" key="1">
    <source>
        <dbReference type="ARBA" id="ARBA00004496"/>
    </source>
</evidence>
<dbReference type="InterPro" id="IPR000406">
    <property type="entry name" value="Rho_GDI"/>
</dbReference>
<evidence type="ECO:0000256" key="2">
    <source>
        <dbReference type="ARBA" id="ARBA00009758"/>
    </source>
</evidence>
<accession>A0ABP0EIP1</accession>
<evidence type="ECO:0000313" key="4">
    <source>
        <dbReference type="EMBL" id="CAK7911245.1"/>
    </source>
</evidence>
<dbReference type="PANTHER" id="PTHR10980">
    <property type="entry name" value="RHO GDP-DISSOCIATION INHIBITOR"/>
    <property type="match status" value="1"/>
</dbReference>
<reference evidence="4 5" key="1">
    <citation type="submission" date="2024-01" db="EMBL/GenBank/DDBJ databases">
        <authorList>
            <consortium name="Genoscope - CEA"/>
            <person name="William W."/>
        </authorList>
    </citation>
    <scope>NUCLEOTIDE SEQUENCE [LARGE SCALE GENOMIC DNA]</scope>
    <source>
        <strain evidence="4 5">29B2s-10</strain>
    </source>
</reference>
<dbReference type="EMBL" id="OZ004258">
    <property type="protein sequence ID" value="CAK7911245.1"/>
    <property type="molecule type" value="Genomic_DNA"/>
</dbReference>
<comment type="subcellular location">
    <subcellularLocation>
        <location evidence="1">Cytoplasm</location>
    </subcellularLocation>
</comment>
<name>A0ABP0EIP1_9ASCO</name>
<evidence type="ECO:0008006" key="6">
    <source>
        <dbReference type="Google" id="ProtNLM"/>
    </source>
</evidence>
<protein>
    <recommendedName>
        <fullName evidence="6">Rho GDP dissociation inhibitor</fullName>
    </recommendedName>
</protein>
<comment type="similarity">
    <text evidence="2">Belongs to the Rho GDI family.</text>
</comment>
<dbReference type="Proteomes" id="UP001497600">
    <property type="component" value="Chromosome F"/>
</dbReference>
<sequence>MPIPTHPDLEILKYVLEVEGSEPQDIIVKGAEKIDIKIPEGSKYSITVYFHVKNRELVDLKYTQVIKKLGIVLKQRDLQIGDSFAPSTETYTKKFAEDVTPSGWATRGSFPATSTYYAGDELLYSVEWTLEITKK</sequence>
<proteinExistence type="inferred from homology"/>
<gene>
    <name evidence="4" type="ORF">CAAN4_F01530</name>
</gene>